<evidence type="ECO:0000256" key="4">
    <source>
        <dbReference type="ARBA" id="ARBA00022801"/>
    </source>
</evidence>
<keyword evidence="4 5" id="KW-0378">Hydrolase</keyword>
<dbReference type="PANTHER" id="PTHR33317:SF4">
    <property type="entry name" value="POLYNUCLEOTIDYL TRANSFERASE, RIBONUCLEASE H-LIKE SUPERFAMILY PROTEIN"/>
    <property type="match status" value="1"/>
</dbReference>
<name>A0ABZ0PBT3_9BACT</name>
<protein>
    <recommendedName>
        <fullName evidence="5">Putative pre-16S rRNA nuclease</fullName>
        <ecNumber evidence="5">3.1.-.-</ecNumber>
    </recommendedName>
</protein>
<dbReference type="NCBIfam" id="TIGR00250">
    <property type="entry name" value="RNAse_H_YqgF"/>
    <property type="match status" value="1"/>
</dbReference>
<dbReference type="InterPro" id="IPR005227">
    <property type="entry name" value="YqgF"/>
</dbReference>
<dbReference type="SUPFAM" id="SSF53098">
    <property type="entry name" value="Ribonuclease H-like"/>
    <property type="match status" value="1"/>
</dbReference>
<evidence type="ECO:0000313" key="7">
    <source>
        <dbReference type="EMBL" id="WPB54192.1"/>
    </source>
</evidence>
<evidence type="ECO:0000313" key="8">
    <source>
        <dbReference type="Proteomes" id="UP001303601"/>
    </source>
</evidence>
<dbReference type="HAMAP" id="MF_00651">
    <property type="entry name" value="Nuclease_YqgF"/>
    <property type="match status" value="1"/>
</dbReference>
<dbReference type="Gene3D" id="3.30.420.140">
    <property type="entry name" value="YqgF/RNase H-like domain"/>
    <property type="match status" value="1"/>
</dbReference>
<organism evidence="7 8">
    <name type="scientific">Metamycoplasma equirhinis</name>
    <dbReference type="NCBI Taxonomy" id="92402"/>
    <lineage>
        <taxon>Bacteria</taxon>
        <taxon>Bacillati</taxon>
        <taxon>Mycoplasmatota</taxon>
        <taxon>Mycoplasmoidales</taxon>
        <taxon>Metamycoplasmataceae</taxon>
        <taxon>Metamycoplasma</taxon>
    </lineage>
</organism>
<dbReference type="RefSeq" id="WP_140031724.1">
    <property type="nucleotide sequence ID" value="NZ_AP027305.1"/>
</dbReference>
<dbReference type="InterPro" id="IPR012337">
    <property type="entry name" value="RNaseH-like_sf"/>
</dbReference>
<dbReference type="Pfam" id="PF03652">
    <property type="entry name" value="RuvX"/>
    <property type="match status" value="1"/>
</dbReference>
<keyword evidence="2 5" id="KW-0690">Ribosome biogenesis</keyword>
<feature type="domain" description="YqgF/RNase H-like" evidence="6">
    <location>
        <begin position="1"/>
        <end position="107"/>
    </location>
</feature>
<dbReference type="InterPro" id="IPR037027">
    <property type="entry name" value="YqgF/RNaseH-like_dom_sf"/>
</dbReference>
<comment type="similarity">
    <text evidence="5">Belongs to the YqgF HJR family.</text>
</comment>
<evidence type="ECO:0000259" key="6">
    <source>
        <dbReference type="SMART" id="SM00732"/>
    </source>
</evidence>
<dbReference type="InterPro" id="IPR006641">
    <property type="entry name" value="YqgF/RNaseH-like_dom"/>
</dbReference>
<dbReference type="Proteomes" id="UP001303601">
    <property type="component" value="Chromosome"/>
</dbReference>
<dbReference type="EMBL" id="CP137845">
    <property type="protein sequence ID" value="WPB54192.1"/>
    <property type="molecule type" value="Genomic_DNA"/>
</dbReference>
<evidence type="ECO:0000256" key="1">
    <source>
        <dbReference type="ARBA" id="ARBA00022490"/>
    </source>
</evidence>
<keyword evidence="8" id="KW-1185">Reference proteome</keyword>
<accession>A0ABZ0PBT3</accession>
<dbReference type="PANTHER" id="PTHR33317">
    <property type="entry name" value="POLYNUCLEOTIDYL TRANSFERASE, RIBONUCLEASE H-LIKE SUPERFAMILY PROTEIN"/>
    <property type="match status" value="1"/>
</dbReference>
<keyword evidence="3 5" id="KW-0540">Nuclease</keyword>
<sequence>MRKLALDLGTKTCGFAISDINCIISSGLENFNFEENHFVEVLKRIDWYLYQSEYKNEIDAIVIGYPLRMDLSKSKRTYMVERFAKRIEEAFAISVIFQDERQSTINAEEILLGAGYNSKKRKTKKDLLAAQLILEDFLNKK</sequence>
<keyword evidence="1 5" id="KW-0963">Cytoplasm</keyword>
<dbReference type="CDD" id="cd16964">
    <property type="entry name" value="YqgF"/>
    <property type="match status" value="1"/>
</dbReference>
<reference evidence="7" key="1">
    <citation type="submission" date="2023-11" db="EMBL/GenBank/DDBJ databases">
        <title>Completed genome sequence of Mycoplasma equirhinis type strain M432/72.</title>
        <authorList>
            <person name="Spergser J."/>
        </authorList>
    </citation>
    <scope>NUCLEOTIDE SEQUENCE [LARGE SCALE GENOMIC DNA]</scope>
    <source>
        <strain evidence="7">M432/72</strain>
    </source>
</reference>
<comment type="function">
    <text evidence="5">Could be a nuclease involved in processing of the 5'-end of pre-16S rRNA.</text>
</comment>
<dbReference type="EC" id="3.1.-.-" evidence="5"/>
<evidence type="ECO:0000256" key="5">
    <source>
        <dbReference type="HAMAP-Rule" id="MF_00651"/>
    </source>
</evidence>
<comment type="subcellular location">
    <subcellularLocation>
        <location evidence="5">Cytoplasm</location>
    </subcellularLocation>
</comment>
<gene>
    <name evidence="7" type="primary">ruvX</name>
    <name evidence="7" type="ORF">R9B83_01315</name>
</gene>
<dbReference type="GeneID" id="94493508"/>
<dbReference type="SMART" id="SM00732">
    <property type="entry name" value="YqgFc"/>
    <property type="match status" value="1"/>
</dbReference>
<proteinExistence type="inferred from homology"/>
<evidence type="ECO:0000256" key="3">
    <source>
        <dbReference type="ARBA" id="ARBA00022722"/>
    </source>
</evidence>
<evidence type="ECO:0000256" key="2">
    <source>
        <dbReference type="ARBA" id="ARBA00022517"/>
    </source>
</evidence>